<dbReference type="AlphaFoldDB" id="A5C2Q9"/>
<dbReference type="EMBL" id="AM480041">
    <property type="protein sequence ID" value="CAN81753.1"/>
    <property type="molecule type" value="Genomic_DNA"/>
</dbReference>
<accession>A5C2Q9</accession>
<name>A5C2Q9_VITVI</name>
<reference evidence="1" key="1">
    <citation type="journal article" date="2007" name="PLoS ONE">
        <title>The first genome sequence of an elite grapevine cultivar (Pinot noir Vitis vinifera L.): coping with a highly heterozygous genome.</title>
        <authorList>
            <person name="Velasco R."/>
            <person name="Zharkikh A."/>
            <person name="Troggio M."/>
            <person name="Cartwright D.A."/>
            <person name="Cestaro A."/>
            <person name="Pruss D."/>
            <person name="Pindo M."/>
            <person name="FitzGerald L.M."/>
            <person name="Vezzulli S."/>
            <person name="Reid J."/>
            <person name="Malacarne G."/>
            <person name="Iliev D."/>
            <person name="Coppola G."/>
            <person name="Wardell B."/>
            <person name="Micheletti D."/>
            <person name="Macalma T."/>
            <person name="Facci M."/>
            <person name="Mitchell J.T."/>
            <person name="Perazzolli M."/>
            <person name="Eldredge G."/>
            <person name="Gatto P."/>
            <person name="Oyzerski R."/>
            <person name="Moretto M."/>
            <person name="Gutin N."/>
            <person name="Stefanini M."/>
            <person name="Chen Y."/>
            <person name="Segala C."/>
            <person name="Davenport C."/>
            <person name="Dematte L."/>
            <person name="Mraz A."/>
            <person name="Battilana J."/>
            <person name="Stormo K."/>
            <person name="Costa F."/>
            <person name="Tao Q."/>
            <person name="Si-Ammour A."/>
            <person name="Harkins T."/>
            <person name="Lackey A."/>
            <person name="Perbost C."/>
            <person name="Taillon B."/>
            <person name="Stella A."/>
            <person name="Solovyev V."/>
            <person name="Fawcett J.A."/>
            <person name="Sterck L."/>
            <person name="Vandepoele K."/>
            <person name="Grando S.M."/>
            <person name="Toppo S."/>
            <person name="Moser C."/>
            <person name="Lanchbury J."/>
            <person name="Bogden R."/>
            <person name="Skolnick M."/>
            <person name="Sgaramella V."/>
            <person name="Bhatnagar S.K."/>
            <person name="Fontana P."/>
            <person name="Gutin A."/>
            <person name="Van de Peer Y."/>
            <person name="Salamini F."/>
            <person name="Viola R."/>
        </authorList>
    </citation>
    <scope>NUCLEOTIDE SEQUENCE</scope>
</reference>
<proteinExistence type="predicted"/>
<evidence type="ECO:0000313" key="1">
    <source>
        <dbReference type="EMBL" id="CAN81753.1"/>
    </source>
</evidence>
<gene>
    <name evidence="1" type="ORF">VITISV_020920</name>
</gene>
<organism evidence="1">
    <name type="scientific">Vitis vinifera</name>
    <name type="common">Grape</name>
    <dbReference type="NCBI Taxonomy" id="29760"/>
    <lineage>
        <taxon>Eukaryota</taxon>
        <taxon>Viridiplantae</taxon>
        <taxon>Streptophyta</taxon>
        <taxon>Embryophyta</taxon>
        <taxon>Tracheophyta</taxon>
        <taxon>Spermatophyta</taxon>
        <taxon>Magnoliopsida</taxon>
        <taxon>eudicotyledons</taxon>
        <taxon>Gunneridae</taxon>
        <taxon>Pentapetalae</taxon>
        <taxon>rosids</taxon>
        <taxon>Vitales</taxon>
        <taxon>Vitaceae</taxon>
        <taxon>Viteae</taxon>
        <taxon>Vitis</taxon>
    </lineage>
</organism>
<sequence>MQGVWDPPSSWLWALWLVNSIGCHVVPFVESKYLSKNALTLQLRLCRIPQLEFGAREVAGEAPEALLAAPEMAPEMELEMELVRVLGTTPSNNASPEALAARASPEEKLLLAAEAQKWDLERAPLTGLSCGLKETKTWPLWFVPFRVAEIWPELMTGEDKRSKKSFSQPLRNPFRSCELSVTVLRSGTRVPKSLSQLRNTLRDGPLVAKLGIFTLYHFAAVSQLRIGGSCVAKWHSCAKLGFAASKIFAEEKIELQNDFAKDGRFRRETSIPQRLLLGCEMASQRSANFAEVAKSRRPLFLLCLHSVFCPISLRFLHLNFFAFSSTWDHSKRLKHT</sequence>
<protein>
    <submittedName>
        <fullName evidence="1">Uncharacterized protein</fullName>
    </submittedName>
</protein>